<gene>
    <name evidence="1" type="ORF">B11C_40493</name>
</gene>
<sequence length="39" mass="4651">MFVNYGMNYVNLIIQIGNNIPIDHIKAKHFISKDCFYYI</sequence>
<name>E6Z0J8_BARSR</name>
<reference evidence="1" key="1">
    <citation type="journal article" date="2011" name="PLoS Genet.">
        <title>Parallel evolution of a type IV secretion system in radiating lineages of the host-restricted bacterial pathogen Bartonella.</title>
        <authorList>
            <person name="Engel P."/>
            <person name="Salzburger W."/>
            <person name="Liesch M."/>
            <person name="Chang C.C."/>
            <person name="Maruyama S."/>
            <person name="Lanz C."/>
            <person name="Calteau A."/>
            <person name="Lajus A."/>
            <person name="Medigue C."/>
            <person name="Schuster S.C."/>
            <person name="Dehio C."/>
        </authorList>
    </citation>
    <scope>NUCLEOTIDE SEQUENCE</scope>
    <source>
        <strain evidence="1">R1</strain>
    </source>
</reference>
<protein>
    <submittedName>
        <fullName evidence="1">Uncharacterized protein</fullName>
    </submittedName>
</protein>
<evidence type="ECO:0000313" key="1">
    <source>
        <dbReference type="EMBL" id="CBI82636.1"/>
    </source>
</evidence>
<proteinExistence type="predicted"/>
<accession>E6Z0J8</accession>
<dbReference type="AlphaFoldDB" id="E6Z0J8"/>
<dbReference type="EMBL" id="FN645509">
    <property type="protein sequence ID" value="CBI82636.1"/>
    <property type="molecule type" value="Genomic_DNA"/>
</dbReference>
<organism evidence="1">
    <name type="scientific">Bartonella schoenbuchensis (strain DSM 13525 / NCTC 13165 / R1)</name>
    <dbReference type="NCBI Taxonomy" id="687861"/>
    <lineage>
        <taxon>Bacteria</taxon>
        <taxon>Pseudomonadati</taxon>
        <taxon>Pseudomonadota</taxon>
        <taxon>Alphaproteobacteria</taxon>
        <taxon>Hyphomicrobiales</taxon>
        <taxon>Bartonellaceae</taxon>
        <taxon>Bartonella</taxon>
    </lineage>
</organism>